<dbReference type="AlphaFoldDB" id="A0A926E3U4"/>
<feature type="transmembrane region" description="Helical" evidence="10">
    <location>
        <begin position="347"/>
        <end position="375"/>
    </location>
</feature>
<comment type="similarity">
    <text evidence="2">Belongs to the multi antimicrobial extrusion (MATE) (TC 2.A.66.1) family. MepA subfamily.</text>
</comment>
<feature type="transmembrane region" description="Helical" evidence="10">
    <location>
        <begin position="162"/>
        <end position="184"/>
    </location>
</feature>
<dbReference type="Pfam" id="PF01554">
    <property type="entry name" value="MatE"/>
    <property type="match status" value="2"/>
</dbReference>
<dbReference type="Proteomes" id="UP000610760">
    <property type="component" value="Unassembled WGS sequence"/>
</dbReference>
<feature type="transmembrane region" description="Helical" evidence="10">
    <location>
        <begin position="90"/>
        <end position="113"/>
    </location>
</feature>
<evidence type="ECO:0000256" key="4">
    <source>
        <dbReference type="ARBA" id="ARBA00022448"/>
    </source>
</evidence>
<comment type="subcellular location">
    <subcellularLocation>
        <location evidence="1">Cell membrane</location>
        <topology evidence="1">Multi-pass membrane protein</topology>
    </subcellularLocation>
</comment>
<evidence type="ECO:0000256" key="8">
    <source>
        <dbReference type="ARBA" id="ARBA00023136"/>
    </source>
</evidence>
<dbReference type="InterPro" id="IPR051327">
    <property type="entry name" value="MATE_MepA_subfamily"/>
</dbReference>
<dbReference type="CDD" id="cd13143">
    <property type="entry name" value="MATE_MepA_like"/>
    <property type="match status" value="1"/>
</dbReference>
<evidence type="ECO:0000256" key="10">
    <source>
        <dbReference type="SAM" id="Phobius"/>
    </source>
</evidence>
<dbReference type="PIRSF" id="PIRSF006603">
    <property type="entry name" value="DinF"/>
    <property type="match status" value="1"/>
</dbReference>
<evidence type="ECO:0000256" key="2">
    <source>
        <dbReference type="ARBA" id="ARBA00008417"/>
    </source>
</evidence>
<evidence type="ECO:0000256" key="9">
    <source>
        <dbReference type="ARBA" id="ARBA00023251"/>
    </source>
</evidence>
<feature type="transmembrane region" description="Helical" evidence="10">
    <location>
        <begin position="133"/>
        <end position="155"/>
    </location>
</feature>
<evidence type="ECO:0000256" key="5">
    <source>
        <dbReference type="ARBA" id="ARBA00022475"/>
    </source>
</evidence>
<keyword evidence="5" id="KW-1003">Cell membrane</keyword>
<dbReference type="EMBL" id="JACRSV010000002">
    <property type="protein sequence ID" value="MBC8559732.1"/>
    <property type="molecule type" value="Genomic_DNA"/>
</dbReference>
<keyword evidence="9" id="KW-0046">Antibiotic resistance</keyword>
<feature type="transmembrane region" description="Helical" evidence="10">
    <location>
        <begin position="190"/>
        <end position="212"/>
    </location>
</feature>
<evidence type="ECO:0000313" key="11">
    <source>
        <dbReference type="EMBL" id="MBC8559732.1"/>
    </source>
</evidence>
<gene>
    <name evidence="11" type="ORF">H8710_06570</name>
</gene>
<keyword evidence="4" id="KW-0813">Transport</keyword>
<feature type="transmembrane region" description="Helical" evidence="10">
    <location>
        <begin position="266"/>
        <end position="288"/>
    </location>
</feature>
<dbReference type="RefSeq" id="WP_249294736.1">
    <property type="nucleotide sequence ID" value="NZ_JACRSV010000002.1"/>
</dbReference>
<keyword evidence="12" id="KW-1185">Reference proteome</keyword>
<protein>
    <recommendedName>
        <fullName evidence="3">Multidrug export protein MepA</fullName>
    </recommendedName>
</protein>
<evidence type="ECO:0000256" key="3">
    <source>
        <dbReference type="ARBA" id="ARBA00022106"/>
    </source>
</evidence>
<keyword evidence="6 10" id="KW-0812">Transmembrane</keyword>
<dbReference type="InterPro" id="IPR048279">
    <property type="entry name" value="MdtK-like"/>
</dbReference>
<feature type="transmembrane region" description="Helical" evidence="10">
    <location>
        <begin position="314"/>
        <end position="341"/>
    </location>
</feature>
<keyword evidence="8 10" id="KW-0472">Membrane</keyword>
<sequence length="454" mass="49621">MVSSDKKQIHRDYRRYLIPTVVSMIAHSIYCLADVFFVAWGVGSDGLAALNIALPIFTFYSCFSLMVGVGTATTISVCKGVGDDYSANQTLTMAYLLLLSVGAVAAVVGSIWLDNIAQMLGAPEELVPLVHDYLVVINATAFMYILSSASAVIIRCDENPKLVMVATTIGNITNIVLDFVFVILCKWSVFGAGLATAIGPCVTVAILSVHFLKKQNTVRFVKKFFHFSLFGRIFKNGIGTSIMEVSSGIVILFINKALLKVSGPDSVAIFSIISNIAYVGKGVFNGIAQAAQPIISRSYGSKNYRAIHIVNRHALLITAVFSLGIYGVICLFPSTIITTFVSHEPAIVVAGTTAILLYFLSFPFTGLNTVIMYYFQSMERPRSTMMISILRGVALVYLFLQILPVFWGENGVWLSLFGAEFITFGIFFPLHLRFGKKQQQAAEESYSQTLLEPS</sequence>
<dbReference type="GO" id="GO:0005886">
    <property type="term" value="C:plasma membrane"/>
    <property type="evidence" value="ECO:0007669"/>
    <property type="project" value="UniProtKB-SubCell"/>
</dbReference>
<dbReference type="InterPro" id="IPR045070">
    <property type="entry name" value="MATE_MepA-like"/>
</dbReference>
<accession>A0A926E3U4</accession>
<organism evidence="11 12">
    <name type="scientific">Fumia xinanensis</name>
    <dbReference type="NCBI Taxonomy" id="2763659"/>
    <lineage>
        <taxon>Bacteria</taxon>
        <taxon>Bacillati</taxon>
        <taxon>Bacillota</taxon>
        <taxon>Clostridia</taxon>
        <taxon>Eubacteriales</taxon>
        <taxon>Oscillospiraceae</taxon>
        <taxon>Fumia</taxon>
    </lineage>
</organism>
<dbReference type="GO" id="GO:0042910">
    <property type="term" value="F:xenobiotic transmembrane transporter activity"/>
    <property type="evidence" value="ECO:0007669"/>
    <property type="project" value="InterPro"/>
</dbReference>
<evidence type="ECO:0000256" key="1">
    <source>
        <dbReference type="ARBA" id="ARBA00004651"/>
    </source>
</evidence>
<comment type="caution">
    <text evidence="11">The sequence shown here is derived from an EMBL/GenBank/DDBJ whole genome shotgun (WGS) entry which is preliminary data.</text>
</comment>
<name>A0A926E3U4_9FIRM</name>
<evidence type="ECO:0000313" key="12">
    <source>
        <dbReference type="Proteomes" id="UP000610760"/>
    </source>
</evidence>
<feature type="transmembrane region" description="Helical" evidence="10">
    <location>
        <begin position="16"/>
        <end position="40"/>
    </location>
</feature>
<dbReference type="InterPro" id="IPR002528">
    <property type="entry name" value="MATE_fam"/>
</dbReference>
<keyword evidence="7 10" id="KW-1133">Transmembrane helix</keyword>
<evidence type="ECO:0000256" key="6">
    <source>
        <dbReference type="ARBA" id="ARBA00022692"/>
    </source>
</evidence>
<feature type="transmembrane region" description="Helical" evidence="10">
    <location>
        <begin position="413"/>
        <end position="432"/>
    </location>
</feature>
<dbReference type="GO" id="GO:0015297">
    <property type="term" value="F:antiporter activity"/>
    <property type="evidence" value="ECO:0007669"/>
    <property type="project" value="InterPro"/>
</dbReference>
<feature type="transmembrane region" description="Helical" evidence="10">
    <location>
        <begin position="387"/>
        <end position="407"/>
    </location>
</feature>
<evidence type="ECO:0000256" key="7">
    <source>
        <dbReference type="ARBA" id="ARBA00022989"/>
    </source>
</evidence>
<proteinExistence type="inferred from homology"/>
<reference evidence="11" key="1">
    <citation type="submission" date="2020-08" db="EMBL/GenBank/DDBJ databases">
        <title>Genome public.</title>
        <authorList>
            <person name="Liu C."/>
            <person name="Sun Q."/>
        </authorList>
    </citation>
    <scope>NUCLEOTIDE SEQUENCE</scope>
    <source>
        <strain evidence="11">NSJ-33</strain>
    </source>
</reference>
<dbReference type="PANTHER" id="PTHR43823:SF3">
    <property type="entry name" value="MULTIDRUG EXPORT PROTEIN MEPA"/>
    <property type="match status" value="1"/>
</dbReference>
<feature type="transmembrane region" description="Helical" evidence="10">
    <location>
        <begin position="233"/>
        <end position="254"/>
    </location>
</feature>
<feature type="transmembrane region" description="Helical" evidence="10">
    <location>
        <begin position="52"/>
        <end position="78"/>
    </location>
</feature>
<dbReference type="PANTHER" id="PTHR43823">
    <property type="entry name" value="SPORULATION PROTEIN YKVU"/>
    <property type="match status" value="1"/>
</dbReference>
<dbReference type="GO" id="GO:0046677">
    <property type="term" value="P:response to antibiotic"/>
    <property type="evidence" value="ECO:0007669"/>
    <property type="project" value="UniProtKB-KW"/>
</dbReference>